<reference evidence="1" key="1">
    <citation type="submission" date="2018-01" db="EMBL/GenBank/DDBJ databases">
        <authorList>
            <person name="Krukenberg V."/>
        </authorList>
    </citation>
    <scope>NUCLEOTIDE SEQUENCE</scope>
    <source>
        <strain evidence="1">E20ANME2</strain>
    </source>
</reference>
<name>A0AC61L4Y5_9EURY</name>
<comment type="caution">
    <text evidence="1">The sequence shown here is derived from an EMBL/GenBank/DDBJ whole genome shotgun (WGS) entry which is preliminary data.</text>
</comment>
<gene>
    <name evidence="1" type="ORF">C4B59_04970</name>
</gene>
<accession>A0AC61L4Y5</accession>
<evidence type="ECO:0000313" key="2">
    <source>
        <dbReference type="Proteomes" id="UP000248329"/>
    </source>
</evidence>
<dbReference type="EMBL" id="PQXF01000006">
    <property type="protein sequence ID" value="PXF61305.1"/>
    <property type="molecule type" value="Genomic_DNA"/>
</dbReference>
<organism evidence="1 2">
    <name type="scientific">Candidatus Methanogaster sp</name>
    <dbReference type="NCBI Taxonomy" id="3386292"/>
    <lineage>
        <taxon>Archaea</taxon>
        <taxon>Methanobacteriati</taxon>
        <taxon>Methanobacteriota</taxon>
        <taxon>Stenosarchaea group</taxon>
        <taxon>Methanomicrobia</taxon>
        <taxon>Methanosarcinales</taxon>
        <taxon>ANME-2 cluster</taxon>
        <taxon>Candidatus Methanogasteraceae</taxon>
        <taxon>Candidatus Methanogaster</taxon>
    </lineage>
</organism>
<sequence>MFNSIHKRISYQIIALRLCFAQIDGLPFSDILSAETIRNIMDEEVGSYRDRIYSPLITLSAFLSQVLSSDHSCRNAVAKVLAERVAQGESPCSSNTKSYCKARLRLPTSLVRRLVRETGKLLHLKSEEGWKWKGRSVKLVDGTTVSMPDTPENQKTYPQPEGQKPGVGFPIARIVAIISLSCGAVLDVAIGPYKGKETGEHALLRQILDSISAGDIILGDRYYCSYFLIVMLQWLGADSVFRIHGSRKSDFRRGKHLGKKDHIVIWKKPKQRPNWMDESMYRQMPDTLTIREIKINRKVITTTLLDPKKFTREEIDELYTKRWLIEVDFRFIKTVLQMDILRCKTPDMVYKEIWVNLLAYNLIRTVMAQAAHRYNLPPRTLSFKGTLQQLNAFKERFLRTAKKHLSTMCKYLLEAIVSHRVGNRHRRSELRAVKRRRKPYPLLTKPREEARNELCGGGVSA</sequence>
<protein>
    <submittedName>
        <fullName evidence="1">IS4 family transposase</fullName>
    </submittedName>
</protein>
<dbReference type="Proteomes" id="UP000248329">
    <property type="component" value="Unassembled WGS sequence"/>
</dbReference>
<proteinExistence type="predicted"/>
<evidence type="ECO:0000313" key="1">
    <source>
        <dbReference type="EMBL" id="PXF61305.1"/>
    </source>
</evidence>